<dbReference type="EMBL" id="CYHC01000003">
    <property type="protein sequence ID" value="CUA87666.1"/>
    <property type="molecule type" value="Genomic_DNA"/>
</dbReference>
<reference evidence="2 3" key="1">
    <citation type="submission" date="2015-08" db="EMBL/GenBank/DDBJ databases">
        <authorList>
            <person name="Varghese N."/>
        </authorList>
    </citation>
    <scope>NUCLEOTIDE SEQUENCE [LARGE SCALE GENOMIC DNA]</scope>
    <source>
        <strain evidence="2 3">DSM 18167</strain>
    </source>
</reference>
<evidence type="ECO:0000313" key="3">
    <source>
        <dbReference type="Proteomes" id="UP000182178"/>
    </source>
</evidence>
<proteinExistence type="predicted"/>
<accession>A0ABM9U528</accession>
<evidence type="ECO:0000313" key="2">
    <source>
        <dbReference type="EMBL" id="CUA87666.1"/>
    </source>
</evidence>
<protein>
    <submittedName>
        <fullName evidence="2">Uncharacterized protein</fullName>
    </submittedName>
</protein>
<keyword evidence="3" id="KW-1185">Reference proteome</keyword>
<organism evidence="2 3">
    <name type="scientific">Chelatococcus sambhunathii</name>
    <dbReference type="NCBI Taxonomy" id="363953"/>
    <lineage>
        <taxon>Bacteria</taxon>
        <taxon>Pseudomonadati</taxon>
        <taxon>Pseudomonadota</taxon>
        <taxon>Alphaproteobacteria</taxon>
        <taxon>Hyphomicrobiales</taxon>
        <taxon>Chelatococcaceae</taxon>
        <taxon>Chelatococcus</taxon>
    </lineage>
</organism>
<name>A0ABM9U528_9HYPH</name>
<evidence type="ECO:0000256" key="1">
    <source>
        <dbReference type="SAM" id="MobiDB-lite"/>
    </source>
</evidence>
<dbReference type="Proteomes" id="UP000182178">
    <property type="component" value="Unassembled WGS sequence"/>
</dbReference>
<comment type="caution">
    <text evidence="2">The sequence shown here is derived from an EMBL/GenBank/DDBJ whole genome shotgun (WGS) entry which is preliminary data.</text>
</comment>
<gene>
    <name evidence="2" type="ORF">Ga0061061_103462</name>
</gene>
<sequence>MHLDEAVHALEGGFRPCDHAAFLGFRQRDAVERGREGAPVQAAAVGMAGEMARAERLRQADPRRRLEEEGGTEVGAFGDIEPAERRRQVRARAEGRRRRDLWHCPAEIDDVLLDLCQASPAGEIGQKGIERRVRIERVDVAVEGMLHRKEATVIDAVGKGRTGHDALVQCLVRRERAGLETFRPSAHRHDLRGRPFHHVHGQIPVAVHTHQDVRLAADGGHVVGKRHRVMFAPFT</sequence>
<feature type="region of interest" description="Disordered" evidence="1">
    <location>
        <begin position="61"/>
        <end position="80"/>
    </location>
</feature>